<dbReference type="PANTHER" id="PTHR36848:SF2">
    <property type="entry name" value="SECRETED PROTEIN"/>
    <property type="match status" value="1"/>
</dbReference>
<name>A0AAD4CGS0_ASPNN</name>
<accession>A0AAD4CGS0</accession>
<dbReference type="Proteomes" id="UP001194746">
    <property type="component" value="Unassembled WGS sequence"/>
</dbReference>
<dbReference type="Gene3D" id="2.60.120.260">
    <property type="entry name" value="Galactose-binding domain-like"/>
    <property type="match status" value="1"/>
</dbReference>
<dbReference type="PANTHER" id="PTHR36848">
    <property type="entry name" value="DNA-BINDING PROTEIN (PUTATIVE SECRETED PROTEIN)-RELATED"/>
    <property type="match status" value="1"/>
</dbReference>
<dbReference type="InterPro" id="IPR053161">
    <property type="entry name" value="Ulvan_degrading_GH"/>
</dbReference>
<dbReference type="AlphaFoldDB" id="A0AAD4CGS0"/>
<evidence type="ECO:0000313" key="2">
    <source>
        <dbReference type="Proteomes" id="UP001194746"/>
    </source>
</evidence>
<sequence length="974" mass="106190">MSSIVSLLSSWGASASTTQILNEFASPPTHTRPYIRWWWPHGLVEIDEIRREVSQIADAGFGGIEIQDVHNSIEAGTDIESHSHGWATEPWINAVHAALDEANAHGLAHDMALGPCWPVGVPTYGPDDEPAAKEIVLGKEFVVAGNKYDGPVPPPFQEPNDNVNEQALYAVQAWRVSDASTNVTAIPVYLEYGSMIDLAEDVTGGSVSFTPPDDATWLIFSTYVRGSGQQPEGYPHTDPLTYVVDHFSQAGVQPVFDYWEEHLLSEEFLSLISKTPTTFMEDSIELEQVSYWTPGLPAKFEARHGYDVRTILPIVTQYEDEEFLFEFADAESTRAALNDFYDLLGQLYRENHLQPMKSWANNLGVQYRIQPYGIPQMDGIQSAAEVDIPEGESLGFGAVDNYRSLAGAAVMANLSRVSNELGAYSHAAYATTWAKILATVNPEFVAGVSQNVLHGMSYLDAPGSVWPGFAAFTPIHGDEIGYAESWGPRQPAWLHAPDFTGYMGRVQYILQRGVGTHDCAFLRQNGDVDSDYIPPYFTSEGAGVGWSTVFIDEALLNSSAASVRGGRLAPETGNFSLVAIEADPFGNGQAILTESAADTLYGFAKAGLSILMVGDWESPRSYSLGANSSSASIAETVKRLLELDNVVNVAGPDEVPAGLQRLGIAPVVEYDQSALIHTRRKDGDLDHYFFVSNSSSERVDQTVSIPTRHANVVPVQLDPWTGNATVLPVYSVADGRLHIPITLQPYQSSLISVVPLSGPNTQHAVNSTADSVIWEPGTGRLIVRTTDPGSVTTTLNNGETYKTTLDAALPELDLSNWELTVDDWQPADGDGTTGNITATKYVRHTLTLTSLTDWTAIEDLQDVSGNGTYSTTFTLGTTETPYSNRTGAYLALEKFNGSFRTKVNGISLPALDQMALQYDISQWLKNGSNSIEIEVATSLLNRMRIVQPDIYTPDRQAFGLLGVRIKPFSQAYLS</sequence>
<reference evidence="1" key="2">
    <citation type="submission" date="2020-02" db="EMBL/GenBank/DDBJ databases">
        <authorList>
            <person name="Gilchrist C.L.M."/>
            <person name="Chooi Y.-H."/>
        </authorList>
    </citation>
    <scope>NUCLEOTIDE SEQUENCE</scope>
    <source>
        <strain evidence="1">MST-FP2251</strain>
    </source>
</reference>
<gene>
    <name evidence="1" type="ORF">FE257_012000</name>
</gene>
<dbReference type="Pfam" id="PF17132">
    <property type="entry name" value="Glyco_hydro_106"/>
    <property type="match status" value="2"/>
</dbReference>
<comment type="caution">
    <text evidence="1">The sequence shown here is derived from an EMBL/GenBank/DDBJ whole genome shotgun (WGS) entry which is preliminary data.</text>
</comment>
<keyword evidence="2" id="KW-1185">Reference proteome</keyword>
<organism evidence="1 2">
    <name type="scientific">Aspergillus nanangensis</name>
    <dbReference type="NCBI Taxonomy" id="2582783"/>
    <lineage>
        <taxon>Eukaryota</taxon>
        <taxon>Fungi</taxon>
        <taxon>Dikarya</taxon>
        <taxon>Ascomycota</taxon>
        <taxon>Pezizomycotina</taxon>
        <taxon>Eurotiomycetes</taxon>
        <taxon>Eurotiomycetidae</taxon>
        <taxon>Eurotiales</taxon>
        <taxon>Aspergillaceae</taxon>
        <taxon>Aspergillus</taxon>
        <taxon>Aspergillus subgen. Circumdati</taxon>
    </lineage>
</organism>
<reference evidence="1" key="1">
    <citation type="journal article" date="2019" name="Beilstein J. Org. Chem.">
        <title>Nanangenines: drimane sesquiterpenoids as the dominant metabolite cohort of a novel Australian fungus, Aspergillus nanangensis.</title>
        <authorList>
            <person name="Lacey H.J."/>
            <person name="Gilchrist C.L.M."/>
            <person name="Crombie A."/>
            <person name="Kalaitzis J.A."/>
            <person name="Vuong D."/>
            <person name="Rutledge P.J."/>
            <person name="Turner P."/>
            <person name="Pitt J.I."/>
            <person name="Lacey E."/>
            <person name="Chooi Y.H."/>
            <person name="Piggott A.M."/>
        </authorList>
    </citation>
    <scope>NUCLEOTIDE SEQUENCE</scope>
    <source>
        <strain evidence="1">MST-FP2251</strain>
    </source>
</reference>
<dbReference type="EMBL" id="VCAU01000082">
    <property type="protein sequence ID" value="KAF9886174.1"/>
    <property type="molecule type" value="Genomic_DNA"/>
</dbReference>
<protein>
    <submittedName>
        <fullName evidence="1">Uncharacterized protein</fullName>
    </submittedName>
</protein>
<evidence type="ECO:0000313" key="1">
    <source>
        <dbReference type="EMBL" id="KAF9886174.1"/>
    </source>
</evidence>
<proteinExistence type="predicted"/>